<dbReference type="Proteomes" id="UP000077755">
    <property type="component" value="Chromosome 5"/>
</dbReference>
<keyword evidence="3" id="KW-1185">Reference proteome</keyword>
<dbReference type="Pfam" id="PF02519">
    <property type="entry name" value="Auxin_inducible"/>
    <property type="match status" value="1"/>
</dbReference>
<evidence type="ECO:0000313" key="2">
    <source>
        <dbReference type="EMBL" id="WOH00674.1"/>
    </source>
</evidence>
<dbReference type="AlphaFoldDB" id="A0AAF0X5A9"/>
<organism evidence="2 3">
    <name type="scientific">Daucus carota subsp. sativus</name>
    <name type="common">Carrot</name>
    <dbReference type="NCBI Taxonomy" id="79200"/>
    <lineage>
        <taxon>Eukaryota</taxon>
        <taxon>Viridiplantae</taxon>
        <taxon>Streptophyta</taxon>
        <taxon>Embryophyta</taxon>
        <taxon>Tracheophyta</taxon>
        <taxon>Spermatophyta</taxon>
        <taxon>Magnoliopsida</taxon>
        <taxon>eudicotyledons</taxon>
        <taxon>Gunneridae</taxon>
        <taxon>Pentapetalae</taxon>
        <taxon>asterids</taxon>
        <taxon>campanulids</taxon>
        <taxon>Apiales</taxon>
        <taxon>Apiaceae</taxon>
        <taxon>Apioideae</taxon>
        <taxon>Scandiceae</taxon>
        <taxon>Daucinae</taxon>
        <taxon>Daucus</taxon>
        <taxon>Daucus sect. Daucus</taxon>
    </lineage>
</organism>
<reference evidence="2" key="2">
    <citation type="submission" date="2022-03" db="EMBL/GenBank/DDBJ databases">
        <title>Draft title - Genomic analysis of global carrot germplasm unveils the trajectory of domestication and the origin of high carotenoid orange carrot.</title>
        <authorList>
            <person name="Iorizzo M."/>
            <person name="Ellison S."/>
            <person name="Senalik D."/>
            <person name="Macko-Podgorni A."/>
            <person name="Grzebelus D."/>
            <person name="Bostan H."/>
            <person name="Rolling W."/>
            <person name="Curaba J."/>
            <person name="Simon P."/>
        </authorList>
    </citation>
    <scope>NUCLEOTIDE SEQUENCE</scope>
    <source>
        <tissue evidence="2">Leaf</tissue>
    </source>
</reference>
<dbReference type="PANTHER" id="PTHR31374">
    <property type="entry name" value="AUXIN-INDUCED PROTEIN-LIKE-RELATED"/>
    <property type="match status" value="1"/>
</dbReference>
<gene>
    <name evidence="2" type="ORF">DCAR_0520047</name>
</gene>
<dbReference type="InterPro" id="IPR003676">
    <property type="entry name" value="SAUR_fam"/>
</dbReference>
<proteinExistence type="inferred from homology"/>
<dbReference type="PANTHER" id="PTHR31374:SF405">
    <property type="entry name" value="OS06G0137400 PROTEIN"/>
    <property type="match status" value="1"/>
</dbReference>
<evidence type="ECO:0000256" key="1">
    <source>
        <dbReference type="ARBA" id="ARBA00006974"/>
    </source>
</evidence>
<reference evidence="2" key="1">
    <citation type="journal article" date="2016" name="Nat. Genet.">
        <title>A high-quality carrot genome assembly provides new insights into carotenoid accumulation and asterid genome evolution.</title>
        <authorList>
            <person name="Iorizzo M."/>
            <person name="Ellison S."/>
            <person name="Senalik D."/>
            <person name="Zeng P."/>
            <person name="Satapoomin P."/>
            <person name="Huang J."/>
            <person name="Bowman M."/>
            <person name="Iovene M."/>
            <person name="Sanseverino W."/>
            <person name="Cavagnaro P."/>
            <person name="Yildiz M."/>
            <person name="Macko-Podgorni A."/>
            <person name="Moranska E."/>
            <person name="Grzebelus E."/>
            <person name="Grzebelus D."/>
            <person name="Ashrafi H."/>
            <person name="Zheng Z."/>
            <person name="Cheng S."/>
            <person name="Spooner D."/>
            <person name="Van Deynze A."/>
            <person name="Simon P."/>
        </authorList>
    </citation>
    <scope>NUCLEOTIDE SEQUENCE</scope>
    <source>
        <tissue evidence="2">Leaf</tissue>
    </source>
</reference>
<accession>A0AAF0X5A9</accession>
<name>A0AAF0X5A9_DAUCS</name>
<sequence length="114" mass="12670">MGLRMTHSSLRQAVALKQIIRRCTGFAKKNFGGNYYYTSITGEELGFPLDVPKGHFVAYVGNSRSRYVVPISILTRPVFQSLLEQAADEFGFDYSSGIIIPCPEDVFLSLVDAN</sequence>
<evidence type="ECO:0000313" key="3">
    <source>
        <dbReference type="Proteomes" id="UP000077755"/>
    </source>
</evidence>
<comment type="similarity">
    <text evidence="1">Belongs to the ARG7 family.</text>
</comment>
<protein>
    <submittedName>
        <fullName evidence="2">Uncharacterized protein</fullName>
    </submittedName>
</protein>
<dbReference type="EMBL" id="CP093347">
    <property type="protein sequence ID" value="WOH00674.1"/>
    <property type="molecule type" value="Genomic_DNA"/>
</dbReference>
<dbReference type="GO" id="GO:0009733">
    <property type="term" value="P:response to auxin"/>
    <property type="evidence" value="ECO:0007669"/>
    <property type="project" value="InterPro"/>
</dbReference>